<dbReference type="EMBL" id="CP023777">
    <property type="protein sequence ID" value="ATL45767.1"/>
    <property type="molecule type" value="Genomic_DNA"/>
</dbReference>
<feature type="binding site" evidence="5">
    <location>
        <position position="280"/>
    </location>
    <ligand>
        <name>S-adenosyl-L-methionine</name>
        <dbReference type="ChEBI" id="CHEBI:59789"/>
    </ligand>
</feature>
<comment type="caution">
    <text evidence="5">Lacks conserved residue(s) required for the propagation of feature annotation.</text>
</comment>
<evidence type="ECO:0000256" key="3">
    <source>
        <dbReference type="ARBA" id="ARBA00022691"/>
    </source>
</evidence>
<dbReference type="KEGG" id="cbae:COR50_00550"/>
<dbReference type="PANTHER" id="PTHR22807:SF61">
    <property type="entry name" value="NOL1_NOP2_SUN FAMILY PROTEIN _ ANTITERMINATION NUSB DOMAIN-CONTAINING PROTEIN"/>
    <property type="match status" value="1"/>
</dbReference>
<feature type="binding site" evidence="5">
    <location>
        <position position="328"/>
    </location>
    <ligand>
        <name>S-adenosyl-L-methionine</name>
        <dbReference type="ChEBI" id="CHEBI:59789"/>
    </ligand>
</feature>
<accession>A0A291QPB3</accession>
<evidence type="ECO:0000256" key="5">
    <source>
        <dbReference type="PROSITE-ProRule" id="PRU01023"/>
    </source>
</evidence>
<name>A0A291QPB3_9BACT</name>
<dbReference type="InterPro" id="IPR029063">
    <property type="entry name" value="SAM-dependent_MTases_sf"/>
</dbReference>
<keyword evidence="1 5" id="KW-0489">Methyltransferase</keyword>
<dbReference type="InterPro" id="IPR001678">
    <property type="entry name" value="MeTrfase_RsmB-F_NOP2_dom"/>
</dbReference>
<evidence type="ECO:0000259" key="6">
    <source>
        <dbReference type="PROSITE" id="PS51686"/>
    </source>
</evidence>
<dbReference type="AlphaFoldDB" id="A0A291QPB3"/>
<keyword evidence="3 5" id="KW-0949">S-adenosyl-L-methionine</keyword>
<feature type="domain" description="SAM-dependent MTase RsmB/NOP-type" evidence="6">
    <location>
        <begin position="159"/>
        <end position="427"/>
    </location>
</feature>
<feature type="binding site" evidence="5">
    <location>
        <position position="307"/>
    </location>
    <ligand>
        <name>S-adenosyl-L-methionine</name>
        <dbReference type="ChEBI" id="CHEBI:59789"/>
    </ligand>
</feature>
<feature type="active site" description="Nucleophile" evidence="5">
    <location>
        <position position="381"/>
    </location>
</feature>
<dbReference type="Proteomes" id="UP000220133">
    <property type="component" value="Chromosome"/>
</dbReference>
<keyword evidence="4 5" id="KW-0694">RNA-binding</keyword>
<evidence type="ECO:0000256" key="1">
    <source>
        <dbReference type="ARBA" id="ARBA00022603"/>
    </source>
</evidence>
<comment type="similarity">
    <text evidence="5">Belongs to the class I-like SAM-binding methyltransferase superfamily. RsmB/NOP family.</text>
</comment>
<dbReference type="PROSITE" id="PS51686">
    <property type="entry name" value="SAM_MT_RSMB_NOP"/>
    <property type="match status" value="1"/>
</dbReference>
<dbReference type="GO" id="GO:0005829">
    <property type="term" value="C:cytosol"/>
    <property type="evidence" value="ECO:0007669"/>
    <property type="project" value="TreeGrafter"/>
</dbReference>
<dbReference type="GO" id="GO:0009383">
    <property type="term" value="F:rRNA (cytosine-C5-)-methyltransferase activity"/>
    <property type="evidence" value="ECO:0007669"/>
    <property type="project" value="TreeGrafter"/>
</dbReference>
<evidence type="ECO:0000313" key="8">
    <source>
        <dbReference type="Proteomes" id="UP000220133"/>
    </source>
</evidence>
<dbReference type="SUPFAM" id="SSF53335">
    <property type="entry name" value="S-adenosyl-L-methionine-dependent methyltransferases"/>
    <property type="match status" value="1"/>
</dbReference>
<dbReference type="Gene3D" id="3.40.50.150">
    <property type="entry name" value="Vaccinia Virus protein VP39"/>
    <property type="match status" value="1"/>
</dbReference>
<keyword evidence="8" id="KW-1185">Reference proteome</keyword>
<dbReference type="PANTHER" id="PTHR22807">
    <property type="entry name" value="NOP2 YEAST -RELATED NOL1/NOP2/FMU SUN DOMAIN-CONTAINING"/>
    <property type="match status" value="1"/>
</dbReference>
<dbReference type="InterPro" id="IPR023267">
    <property type="entry name" value="RCMT"/>
</dbReference>
<reference evidence="7 8" key="1">
    <citation type="submission" date="2017-10" db="EMBL/GenBank/DDBJ databases">
        <title>Paenichitinophaga pekingensis gen. nov., sp. nov., isolated from activated sludge.</title>
        <authorList>
            <person name="Jin D."/>
            <person name="Kong X."/>
            <person name="Deng Y."/>
            <person name="Bai Z."/>
        </authorList>
    </citation>
    <scope>NUCLEOTIDE SEQUENCE [LARGE SCALE GENOMIC DNA]</scope>
    <source>
        <strain evidence="7 8">13</strain>
    </source>
</reference>
<evidence type="ECO:0000256" key="2">
    <source>
        <dbReference type="ARBA" id="ARBA00022679"/>
    </source>
</evidence>
<gene>
    <name evidence="7" type="ORF">COR50_00550</name>
</gene>
<dbReference type="CDD" id="cd02440">
    <property type="entry name" value="AdoMet_MTases"/>
    <property type="match status" value="1"/>
</dbReference>
<dbReference type="PRINTS" id="PR02008">
    <property type="entry name" value="RCMTFAMILY"/>
</dbReference>
<sequence length="427" mass="48298">MLYKTGFILKIVNTNHIKKFIQKNGCFVVGKTSCTFAAMTRWENYQGSAVKIITRYQGDLPLHHYLKQFFKQHPQMGSRDRKWISRLVYDYFRLGHWALDAALEERIQKAVCICEPGANDFLAAINPELNELAALPLERKLESLTINNSAYSAEQLFPFAQQLSAEIDIKTWASSLLKQPLLFIRVRPGKRTKVIDILENQGVDFQYLDNEAIALPQGTNLEQLILDKDWYEIQDLSSQTTMQLLTPKPGEYWWDCCAASGGKSILLKDKEPGIKLFASDIRPSIIQNLQKRLTAAKVSGFQTGVIDLNQGDLASLLPRKQFDGILLDAPCSGSGTWGRTPENLVYFEAEKIDYYADLQWKIATNVLPYIKPGGSFVYITCSVFAKENEQMVTRLLDTGLLEKESGGLIDGSAKRADSMFAVRFRKK</sequence>
<proteinExistence type="inferred from homology"/>
<evidence type="ECO:0000313" key="7">
    <source>
        <dbReference type="EMBL" id="ATL45767.1"/>
    </source>
</evidence>
<dbReference type="GO" id="GO:0003723">
    <property type="term" value="F:RNA binding"/>
    <property type="evidence" value="ECO:0007669"/>
    <property type="project" value="UniProtKB-UniRule"/>
</dbReference>
<dbReference type="InterPro" id="IPR049560">
    <property type="entry name" value="MeTrfase_RsmB-F_NOP2_cat"/>
</dbReference>
<keyword evidence="2 5" id="KW-0808">Transferase</keyword>
<organism evidence="7 8">
    <name type="scientific">Chitinophaga caeni</name>
    <dbReference type="NCBI Taxonomy" id="2029983"/>
    <lineage>
        <taxon>Bacteria</taxon>
        <taxon>Pseudomonadati</taxon>
        <taxon>Bacteroidota</taxon>
        <taxon>Chitinophagia</taxon>
        <taxon>Chitinophagales</taxon>
        <taxon>Chitinophagaceae</taxon>
        <taxon>Chitinophaga</taxon>
    </lineage>
</organism>
<protein>
    <submittedName>
        <fullName evidence="7">RNA methyltransferase</fullName>
    </submittedName>
</protein>
<dbReference type="GO" id="GO:0070475">
    <property type="term" value="P:rRNA base methylation"/>
    <property type="evidence" value="ECO:0007669"/>
    <property type="project" value="TreeGrafter"/>
</dbReference>
<dbReference type="Pfam" id="PF01189">
    <property type="entry name" value="Methyltr_RsmB-F"/>
    <property type="match status" value="1"/>
</dbReference>
<evidence type="ECO:0000256" key="4">
    <source>
        <dbReference type="ARBA" id="ARBA00022884"/>
    </source>
</evidence>